<comment type="caution">
    <text evidence="9">The sequence shown here is derived from an EMBL/GenBank/DDBJ whole genome shotgun (WGS) entry which is preliminary data.</text>
</comment>
<dbReference type="Gene3D" id="1.10.1170.10">
    <property type="entry name" value="Inhibitor Of Apoptosis Protein (2mihbC-IAP-1), Chain A"/>
    <property type="match status" value="1"/>
</dbReference>
<dbReference type="AlphaFoldDB" id="A0AA88Y4J7"/>
<feature type="region of interest" description="Disordered" evidence="7">
    <location>
        <begin position="68"/>
        <end position="93"/>
    </location>
</feature>
<dbReference type="Gene3D" id="3.30.40.10">
    <property type="entry name" value="Zinc/RING finger domain, C3HC4 (zinc finger)"/>
    <property type="match status" value="1"/>
</dbReference>
<feature type="region of interest" description="Disordered" evidence="7">
    <location>
        <begin position="144"/>
        <end position="195"/>
    </location>
</feature>
<keyword evidence="10" id="KW-1185">Reference proteome</keyword>
<dbReference type="CDD" id="cd16713">
    <property type="entry name" value="RING-HC_BIRC2_3_7"/>
    <property type="match status" value="1"/>
</dbReference>
<evidence type="ECO:0000259" key="8">
    <source>
        <dbReference type="PROSITE" id="PS50089"/>
    </source>
</evidence>
<dbReference type="PROSITE" id="PS50089">
    <property type="entry name" value="ZF_RING_2"/>
    <property type="match status" value="1"/>
</dbReference>
<dbReference type="GO" id="GO:0005737">
    <property type="term" value="C:cytoplasm"/>
    <property type="evidence" value="ECO:0007669"/>
    <property type="project" value="TreeGrafter"/>
</dbReference>
<feature type="compositionally biased region" description="Polar residues" evidence="7">
    <location>
        <begin position="170"/>
        <end position="189"/>
    </location>
</feature>
<dbReference type="SMART" id="SM00238">
    <property type="entry name" value="BIR"/>
    <property type="match status" value="1"/>
</dbReference>
<keyword evidence="5" id="KW-0862">Zinc</keyword>
<dbReference type="PANTHER" id="PTHR10044">
    <property type="entry name" value="INHIBITOR OF APOPTOSIS"/>
    <property type="match status" value="1"/>
</dbReference>
<keyword evidence="4 6" id="KW-0863">Zinc-finger</keyword>
<dbReference type="Pfam" id="PF13920">
    <property type="entry name" value="zf-C3HC4_3"/>
    <property type="match status" value="1"/>
</dbReference>
<organism evidence="9 10">
    <name type="scientific">Pinctada imbricata</name>
    <name type="common">Atlantic pearl-oyster</name>
    <name type="synonym">Pinctada martensii</name>
    <dbReference type="NCBI Taxonomy" id="66713"/>
    <lineage>
        <taxon>Eukaryota</taxon>
        <taxon>Metazoa</taxon>
        <taxon>Spiralia</taxon>
        <taxon>Lophotrochozoa</taxon>
        <taxon>Mollusca</taxon>
        <taxon>Bivalvia</taxon>
        <taxon>Autobranchia</taxon>
        <taxon>Pteriomorphia</taxon>
        <taxon>Pterioida</taxon>
        <taxon>Pterioidea</taxon>
        <taxon>Pteriidae</taxon>
        <taxon>Pinctada</taxon>
    </lineage>
</organism>
<dbReference type="Proteomes" id="UP001186944">
    <property type="component" value="Unassembled WGS sequence"/>
</dbReference>
<dbReference type="GO" id="GO:0006915">
    <property type="term" value="P:apoptotic process"/>
    <property type="evidence" value="ECO:0007669"/>
    <property type="project" value="UniProtKB-KW"/>
</dbReference>
<evidence type="ECO:0000313" key="10">
    <source>
        <dbReference type="Proteomes" id="UP001186944"/>
    </source>
</evidence>
<evidence type="ECO:0000256" key="7">
    <source>
        <dbReference type="SAM" id="MobiDB-lite"/>
    </source>
</evidence>
<dbReference type="CDD" id="cd00022">
    <property type="entry name" value="BIR"/>
    <property type="match status" value="1"/>
</dbReference>
<dbReference type="SUPFAM" id="SSF57924">
    <property type="entry name" value="Inhibitor of apoptosis (IAP) repeat"/>
    <property type="match status" value="1"/>
</dbReference>
<dbReference type="GO" id="GO:0043066">
    <property type="term" value="P:negative regulation of apoptotic process"/>
    <property type="evidence" value="ECO:0007669"/>
    <property type="project" value="TreeGrafter"/>
</dbReference>
<dbReference type="GO" id="GO:0031398">
    <property type="term" value="P:positive regulation of protein ubiquitination"/>
    <property type="evidence" value="ECO:0007669"/>
    <property type="project" value="TreeGrafter"/>
</dbReference>
<name>A0AA88Y4J7_PINIB</name>
<evidence type="ECO:0000256" key="5">
    <source>
        <dbReference type="ARBA" id="ARBA00022833"/>
    </source>
</evidence>
<feature type="compositionally biased region" description="Low complexity" evidence="7">
    <location>
        <begin position="76"/>
        <end position="87"/>
    </location>
</feature>
<keyword evidence="2" id="KW-0053">Apoptosis</keyword>
<dbReference type="GO" id="GO:0051726">
    <property type="term" value="P:regulation of cell cycle"/>
    <property type="evidence" value="ECO:0007669"/>
    <property type="project" value="TreeGrafter"/>
</dbReference>
<dbReference type="PANTHER" id="PTHR10044:SF139">
    <property type="entry name" value="DEATH-ASSOCIATED INHIBITOR OF APOPTOSIS 2"/>
    <property type="match status" value="1"/>
</dbReference>
<keyword evidence="3" id="KW-0479">Metal-binding</keyword>
<accession>A0AA88Y4J7</accession>
<reference evidence="9" key="1">
    <citation type="submission" date="2019-08" db="EMBL/GenBank/DDBJ databases">
        <title>The improved chromosome-level genome for the pearl oyster Pinctada fucata martensii using PacBio sequencing and Hi-C.</title>
        <authorList>
            <person name="Zheng Z."/>
        </authorList>
    </citation>
    <scope>NUCLEOTIDE SEQUENCE</scope>
    <source>
        <strain evidence="9">ZZ-2019</strain>
        <tissue evidence="9">Adductor muscle</tissue>
    </source>
</reference>
<dbReference type="SMART" id="SM00184">
    <property type="entry name" value="RING"/>
    <property type="match status" value="1"/>
</dbReference>
<feature type="domain" description="RING-type" evidence="8">
    <location>
        <begin position="215"/>
        <end position="250"/>
    </location>
</feature>
<protein>
    <recommendedName>
        <fullName evidence="8">RING-type domain-containing protein</fullName>
    </recommendedName>
</protein>
<gene>
    <name evidence="9" type="ORF">FSP39_012736</name>
</gene>
<evidence type="ECO:0000313" key="9">
    <source>
        <dbReference type="EMBL" id="KAK3097746.1"/>
    </source>
</evidence>
<evidence type="ECO:0000256" key="6">
    <source>
        <dbReference type="PROSITE-ProRule" id="PRU00175"/>
    </source>
</evidence>
<dbReference type="FunFam" id="1.10.1170.10:FF:000002">
    <property type="entry name" value="Baculoviral IAP repeat containing 7"/>
    <property type="match status" value="1"/>
</dbReference>
<dbReference type="InterPro" id="IPR001841">
    <property type="entry name" value="Znf_RING"/>
</dbReference>
<dbReference type="PROSITE" id="PS50143">
    <property type="entry name" value="BIR_REPEAT_2"/>
    <property type="match status" value="1"/>
</dbReference>
<dbReference type="GO" id="GO:0061630">
    <property type="term" value="F:ubiquitin protein ligase activity"/>
    <property type="evidence" value="ECO:0007669"/>
    <property type="project" value="TreeGrafter"/>
</dbReference>
<dbReference type="GO" id="GO:0008270">
    <property type="term" value="F:zinc ion binding"/>
    <property type="evidence" value="ECO:0007669"/>
    <property type="project" value="UniProtKB-KW"/>
</dbReference>
<dbReference type="InterPro" id="IPR001370">
    <property type="entry name" value="BIR_rpt"/>
</dbReference>
<dbReference type="InterPro" id="IPR013083">
    <property type="entry name" value="Znf_RING/FYVE/PHD"/>
</dbReference>
<dbReference type="Pfam" id="PF00653">
    <property type="entry name" value="BIR"/>
    <property type="match status" value="1"/>
</dbReference>
<evidence type="ECO:0000256" key="4">
    <source>
        <dbReference type="ARBA" id="ARBA00022771"/>
    </source>
</evidence>
<comment type="similarity">
    <text evidence="1">Belongs to the IAP family.</text>
</comment>
<evidence type="ECO:0000256" key="3">
    <source>
        <dbReference type="ARBA" id="ARBA00022723"/>
    </source>
</evidence>
<dbReference type="FunFam" id="3.30.40.10:FF:000184">
    <property type="entry name" value="Baculoviral IAP repeat containing 2"/>
    <property type="match status" value="1"/>
</dbReference>
<feature type="compositionally biased region" description="Polar residues" evidence="7">
    <location>
        <begin position="144"/>
        <end position="159"/>
    </location>
</feature>
<dbReference type="GO" id="GO:0043027">
    <property type="term" value="F:cysteine-type endopeptidase inhibitor activity involved in apoptotic process"/>
    <property type="evidence" value="ECO:0007669"/>
    <property type="project" value="TreeGrafter"/>
</dbReference>
<proteinExistence type="inferred from homology"/>
<dbReference type="InterPro" id="IPR050784">
    <property type="entry name" value="IAP"/>
</dbReference>
<evidence type="ECO:0000256" key="1">
    <source>
        <dbReference type="ARBA" id="ARBA00006672"/>
    </source>
</evidence>
<sequence>MAIAGFYYAGYGDYVRCFFCGGGLRNWEPGDDPWVEHARWFPKCAFVKHNRGEKFIQLVLKRAAEVAAEQGRGTPAGSTSGNSSTNSADREMQSPAIQSIREMGYAEPDIKKALTMLKRRLGPGKHRVTAQDILEILFSIADTPSPTRTETPTAQTAGNIPNPGRVATPMASQHTETSTEPNPGTSMAQGNEEKLKSELRSLQAENNQLKEQIICKICMDKNVEVAFLPCGHLACCRECAPAMRKCPICREFVKGTVKTYLV</sequence>
<evidence type="ECO:0000256" key="2">
    <source>
        <dbReference type="ARBA" id="ARBA00022703"/>
    </source>
</evidence>
<dbReference type="EMBL" id="VSWD01000007">
    <property type="protein sequence ID" value="KAK3097746.1"/>
    <property type="molecule type" value="Genomic_DNA"/>
</dbReference>
<dbReference type="GO" id="GO:0005634">
    <property type="term" value="C:nucleus"/>
    <property type="evidence" value="ECO:0007669"/>
    <property type="project" value="TreeGrafter"/>
</dbReference>